<evidence type="ECO:0000313" key="3">
    <source>
        <dbReference type="EMBL" id="WJZ95179.1"/>
    </source>
</evidence>
<dbReference type="InterPro" id="IPR001584">
    <property type="entry name" value="Integrase_cat-core"/>
</dbReference>
<dbReference type="Pfam" id="PF13976">
    <property type="entry name" value="gag_pre-integrs"/>
    <property type="match status" value="1"/>
</dbReference>
<reference evidence="3 4" key="1">
    <citation type="journal article" date="2023" name="Hortic Res">
        <title>The complete reference genome for grapevine (Vitis vinifera L.) genetics and breeding.</title>
        <authorList>
            <person name="Shi X."/>
            <person name="Cao S."/>
            <person name="Wang X."/>
            <person name="Huang S."/>
            <person name="Wang Y."/>
            <person name="Liu Z."/>
            <person name="Liu W."/>
            <person name="Leng X."/>
            <person name="Peng Y."/>
            <person name="Wang N."/>
            <person name="Wang Y."/>
            <person name="Ma Z."/>
            <person name="Xu X."/>
            <person name="Zhang F."/>
            <person name="Xue H."/>
            <person name="Zhong H."/>
            <person name="Wang Y."/>
            <person name="Zhang K."/>
            <person name="Velt A."/>
            <person name="Avia K."/>
            <person name="Holtgrawe D."/>
            <person name="Grimplet J."/>
            <person name="Matus J.T."/>
            <person name="Ware D."/>
            <person name="Wu X."/>
            <person name="Wang H."/>
            <person name="Liu C."/>
            <person name="Fang Y."/>
            <person name="Rustenholz C."/>
            <person name="Cheng Z."/>
            <person name="Xiao H."/>
            <person name="Zhou Y."/>
        </authorList>
    </citation>
    <scope>NUCLEOTIDE SEQUENCE [LARGE SCALE GENOMIC DNA]</scope>
    <source>
        <strain evidence="4">cv. Pinot noir / PN40024</strain>
        <tissue evidence="3">Leaf</tissue>
    </source>
</reference>
<dbReference type="InterPro" id="IPR039537">
    <property type="entry name" value="Retrotran_Ty1/copia-like"/>
</dbReference>
<accession>A0ABY9CIK8</accession>
<gene>
    <name evidence="3" type="ORF">VitviT2T_013968</name>
</gene>
<evidence type="ECO:0000259" key="2">
    <source>
        <dbReference type="PROSITE" id="PS50994"/>
    </source>
</evidence>
<dbReference type="EMBL" id="CP126656">
    <property type="protein sequence ID" value="WJZ95179.1"/>
    <property type="molecule type" value="Genomic_DNA"/>
</dbReference>
<keyword evidence="1" id="KW-0378">Hydrolase</keyword>
<dbReference type="PANTHER" id="PTHR42648:SF26">
    <property type="entry name" value="INTEGRASE CATALYTIC DOMAIN-CONTAINING PROTEIN"/>
    <property type="match status" value="1"/>
</dbReference>
<keyword evidence="1" id="KW-0645">Protease</keyword>
<dbReference type="SUPFAM" id="SSF53098">
    <property type="entry name" value="Ribonuclease H-like"/>
    <property type="match status" value="1"/>
</dbReference>
<dbReference type="InterPro" id="IPR036397">
    <property type="entry name" value="RNaseH_sf"/>
</dbReference>
<dbReference type="Pfam" id="PF22936">
    <property type="entry name" value="Pol_BBD"/>
    <property type="match status" value="1"/>
</dbReference>
<organism evidence="3 4">
    <name type="scientific">Vitis vinifera</name>
    <name type="common">Grape</name>
    <dbReference type="NCBI Taxonomy" id="29760"/>
    <lineage>
        <taxon>Eukaryota</taxon>
        <taxon>Viridiplantae</taxon>
        <taxon>Streptophyta</taxon>
        <taxon>Embryophyta</taxon>
        <taxon>Tracheophyta</taxon>
        <taxon>Spermatophyta</taxon>
        <taxon>Magnoliopsida</taxon>
        <taxon>eudicotyledons</taxon>
        <taxon>Gunneridae</taxon>
        <taxon>Pentapetalae</taxon>
        <taxon>rosids</taxon>
        <taxon>Vitales</taxon>
        <taxon>Vitaceae</taxon>
        <taxon>Viteae</taxon>
        <taxon>Vitis</taxon>
    </lineage>
</organism>
<dbReference type="Gene3D" id="3.30.420.10">
    <property type="entry name" value="Ribonuclease H-like superfamily/Ribonuclease H"/>
    <property type="match status" value="1"/>
</dbReference>
<protein>
    <recommendedName>
        <fullName evidence="2">Integrase catalytic domain-containing protein</fullName>
    </recommendedName>
</protein>
<dbReference type="InterPro" id="IPR012337">
    <property type="entry name" value="RNaseH-like_sf"/>
</dbReference>
<evidence type="ECO:0000313" key="4">
    <source>
        <dbReference type="Proteomes" id="UP001227230"/>
    </source>
</evidence>
<sequence length="284" mass="32675">MALHEEEKDPNFYVDLGATTHITNDLGKMSQVIPYKRHDAIFVGNGEALRISHSGEARLKNKHRDLKLKKLLVVPKIKKFFLSIRQLTSNNPCSIEFSSTGFVIKDQLQQVLARGTKKRDLYALEENVIQAMTVTRSSKASSEVWHQCMGHPQTKSIKLLQDKNFIEVSSWMKSTTVCVSCQLGKSCKLPFGLRNKISSNPLDKIHCDLWGPTPNNSTQGYTYYVVFIDDHTRYTWLYPLRRKSDFFECFLKFQNLVENQLERQIKIFQSDGGGEFQSIKFKIT</sequence>
<name>A0ABY9CIK8_VITVI</name>
<dbReference type="PROSITE" id="PS50994">
    <property type="entry name" value="INTEGRASE"/>
    <property type="match status" value="1"/>
</dbReference>
<dbReference type="InterPro" id="IPR025724">
    <property type="entry name" value="GAG-pre-integrase_dom"/>
</dbReference>
<proteinExistence type="predicted"/>
<keyword evidence="4" id="KW-1185">Reference proteome</keyword>
<dbReference type="InterPro" id="IPR054722">
    <property type="entry name" value="PolX-like_BBD"/>
</dbReference>
<feature type="domain" description="Integrase catalytic" evidence="2">
    <location>
        <begin position="197"/>
        <end position="284"/>
    </location>
</feature>
<dbReference type="PANTHER" id="PTHR42648">
    <property type="entry name" value="TRANSPOSASE, PUTATIVE-RELATED"/>
    <property type="match status" value="1"/>
</dbReference>
<evidence type="ECO:0000256" key="1">
    <source>
        <dbReference type="ARBA" id="ARBA00022670"/>
    </source>
</evidence>
<dbReference type="Proteomes" id="UP001227230">
    <property type="component" value="Chromosome 9"/>
</dbReference>